<dbReference type="Proteomes" id="UP001165960">
    <property type="component" value="Unassembled WGS sequence"/>
</dbReference>
<accession>A0ACC2UCR2</accession>
<reference evidence="1" key="1">
    <citation type="submission" date="2022-04" db="EMBL/GenBank/DDBJ databases">
        <title>Genome of the entomopathogenic fungus Entomophthora muscae.</title>
        <authorList>
            <person name="Elya C."/>
            <person name="Lovett B.R."/>
            <person name="Lee E."/>
            <person name="Macias A.M."/>
            <person name="Hajek A.E."/>
            <person name="De Bivort B.L."/>
            <person name="Kasson M.T."/>
            <person name="De Fine Licht H.H."/>
            <person name="Stajich J.E."/>
        </authorList>
    </citation>
    <scope>NUCLEOTIDE SEQUENCE</scope>
    <source>
        <strain evidence="1">Berkeley</strain>
    </source>
</reference>
<gene>
    <name evidence="1" type="ORF">DSO57_1023028</name>
</gene>
<name>A0ACC2UCR2_9FUNG</name>
<evidence type="ECO:0000313" key="1">
    <source>
        <dbReference type="EMBL" id="KAJ9084584.1"/>
    </source>
</evidence>
<evidence type="ECO:0000313" key="2">
    <source>
        <dbReference type="Proteomes" id="UP001165960"/>
    </source>
</evidence>
<protein>
    <submittedName>
        <fullName evidence="1">Uncharacterized protein</fullName>
    </submittedName>
</protein>
<comment type="caution">
    <text evidence="1">The sequence shown here is derived from an EMBL/GenBank/DDBJ whole genome shotgun (WGS) entry which is preliminary data.</text>
</comment>
<proteinExistence type="predicted"/>
<dbReference type="EMBL" id="QTSX02000828">
    <property type="protein sequence ID" value="KAJ9084584.1"/>
    <property type="molecule type" value="Genomic_DNA"/>
</dbReference>
<organism evidence="1 2">
    <name type="scientific">Entomophthora muscae</name>
    <dbReference type="NCBI Taxonomy" id="34485"/>
    <lineage>
        <taxon>Eukaryota</taxon>
        <taxon>Fungi</taxon>
        <taxon>Fungi incertae sedis</taxon>
        <taxon>Zoopagomycota</taxon>
        <taxon>Entomophthoromycotina</taxon>
        <taxon>Entomophthoromycetes</taxon>
        <taxon>Entomophthorales</taxon>
        <taxon>Entomophthoraceae</taxon>
        <taxon>Entomophthora</taxon>
    </lineage>
</organism>
<sequence length="1103" mass="121946">MSDRLSELRERVLKSKTVRKKPTPAEGSSTSREEGELEEYESDPSAARSGKTDADSAFREPYRPNKRPNVQQEEPQSNGKVRDNININHAIPAHGTNKYGQSNNYYRSVDPMINAYPYAHIPPPFYGYPALHHPGPFVGQGMGFAMYQGYGGHPGMVGPPPHLPTPYSHQVAQAVTTPINKTHTQANGSRPALQQAAVSKDELISECLIPDDCQFKDTPVSKLISSFKEGQLAPHGQVIACMKILRLLGERGDTLESLESHQITLDMLKSTGIVLSQSATQPKLGTSTPGPQIDKSFAANRVNTLLSNGVSSHDLTTNKDAVRKTLKQLSQCGPNTIVALVNFGGYVQASDAVVGLSELLELLEIYYEPDSSATANGYRAIETGQPTINKACIVESKSIQCPNLGCSFKHRCDYDNATAEDLKSLLRQLQMLYPNPRSFVRVRIDGMVKHMQENAATSSQILCQARRIYRSGWEDKAVDADPPQSSAVEARMEESEEEIVEDTNFSLKNTLFFEDLEHFLTTKSVKFNGMFSTYLTVDNIPHTVAFEVFSALVVEVKEKGGASETFTSLGRLLSQNCDLLIVWKLYYALSLFYNIPASKALIEKAFLKFPHSSLLHLLIYLAHPSISDKALILQLTMQNAAGKRHASSTILNGLINLLAVLDSTRTSPAAIVGHYACLLIHPNPPSGLKKLLTADPTDFPSELPIQTSFVSDKLEGEDFVFCWLVFIYYLGFHGLPPIFASAPFSSCVRPSLFLIKWDQAPKDCVKEHLAPLLRVFSELTKQWPILQGRSLNGLIALLRNYVAFACSFAPHKLPEIEKILMEISTTYISLAEIHELLFLVMQALSKSVAKKFWSTALAQTKSAGLANFYISITRGKPQLPTALNIAARYLAADDSPCYFSWIIRAKLALESFASHRVLENLHDLFKRSFATFSDPHVLELLHLDYLRCIYHVHPTNGYLVALGLLDETLVDSPACYIPIELGSVAEKGIAKAHDFSLVEKTLELVASWSDSKHVASEIFKSGCVSFPGSFYLAQRLCDIESEDMYQVATDFITHFPADRLAWNAILKHGLADAAVSPSLDELLSRNKASFSVSPHLLSLSLFP</sequence>
<keyword evidence="2" id="KW-1185">Reference proteome</keyword>